<dbReference type="InterPro" id="IPR001789">
    <property type="entry name" value="Sig_transdc_resp-reg_receiver"/>
</dbReference>
<dbReference type="SMART" id="SM00448">
    <property type="entry name" value="REC"/>
    <property type="match status" value="1"/>
</dbReference>
<reference evidence="4 5" key="1">
    <citation type="submission" date="2022-05" db="EMBL/GenBank/DDBJ databases">
        <authorList>
            <person name="Park J.-S."/>
        </authorList>
    </citation>
    <scope>NUCLEOTIDE SEQUENCE [LARGE SCALE GENOMIC DNA]</scope>
    <source>
        <strain evidence="4 5">2012CJ35-5</strain>
    </source>
</reference>
<feature type="domain" description="HTH LytTR-type" evidence="3">
    <location>
        <begin position="157"/>
        <end position="260"/>
    </location>
</feature>
<keyword evidence="1" id="KW-0597">Phosphoprotein</keyword>
<dbReference type="InterPro" id="IPR011006">
    <property type="entry name" value="CheY-like_superfamily"/>
</dbReference>
<organism evidence="4 5">
    <name type="scientific">Flagellimonas spongiicola</name>
    <dbReference type="NCBI Taxonomy" id="2942208"/>
    <lineage>
        <taxon>Bacteria</taxon>
        <taxon>Pseudomonadati</taxon>
        <taxon>Bacteroidota</taxon>
        <taxon>Flavobacteriia</taxon>
        <taxon>Flavobacteriales</taxon>
        <taxon>Flavobacteriaceae</taxon>
        <taxon>Flagellimonas</taxon>
    </lineage>
</organism>
<feature type="modified residue" description="4-aspartylphosphate" evidence="1">
    <location>
        <position position="58"/>
    </location>
</feature>
<dbReference type="SMART" id="SM00850">
    <property type="entry name" value="LytTR"/>
    <property type="match status" value="1"/>
</dbReference>
<dbReference type="Pfam" id="PF04397">
    <property type="entry name" value="LytTR"/>
    <property type="match status" value="1"/>
</dbReference>
<dbReference type="PROSITE" id="PS50930">
    <property type="entry name" value="HTH_LYTTR"/>
    <property type="match status" value="1"/>
</dbReference>
<proteinExistence type="predicted"/>
<dbReference type="Gene3D" id="3.40.50.2300">
    <property type="match status" value="1"/>
</dbReference>
<gene>
    <name evidence="4" type="ORF">M3P19_16360</name>
</gene>
<dbReference type="EMBL" id="JAMFMA010000005">
    <property type="protein sequence ID" value="MCL6275589.1"/>
    <property type="molecule type" value="Genomic_DNA"/>
</dbReference>
<name>A0ABT0PW42_9FLAO</name>
<evidence type="ECO:0000313" key="4">
    <source>
        <dbReference type="EMBL" id="MCL6275589.1"/>
    </source>
</evidence>
<dbReference type="InterPro" id="IPR007492">
    <property type="entry name" value="LytTR_DNA-bd_dom"/>
</dbReference>
<dbReference type="Pfam" id="PF00072">
    <property type="entry name" value="Response_reg"/>
    <property type="match status" value="1"/>
</dbReference>
<dbReference type="Gene3D" id="2.40.50.1020">
    <property type="entry name" value="LytTr DNA-binding domain"/>
    <property type="match status" value="1"/>
</dbReference>
<dbReference type="PANTHER" id="PTHR37299:SF1">
    <property type="entry name" value="STAGE 0 SPORULATION PROTEIN A HOMOLOG"/>
    <property type="match status" value="1"/>
</dbReference>
<evidence type="ECO:0000259" key="2">
    <source>
        <dbReference type="PROSITE" id="PS50110"/>
    </source>
</evidence>
<feature type="domain" description="Response regulatory" evidence="2">
    <location>
        <begin position="7"/>
        <end position="120"/>
    </location>
</feature>
<evidence type="ECO:0000259" key="3">
    <source>
        <dbReference type="PROSITE" id="PS50930"/>
    </source>
</evidence>
<dbReference type="RefSeq" id="WP_249658778.1">
    <property type="nucleotide sequence ID" value="NZ_JAMFMA010000005.1"/>
</dbReference>
<evidence type="ECO:0000256" key="1">
    <source>
        <dbReference type="PROSITE-ProRule" id="PRU00169"/>
    </source>
</evidence>
<sequence>MHQDLVNTIVADDEMHSRSRILRLLEKHSTIKVVDECANGRQTIDAINNLQPDLLFLDIQLKDLTGFDVLKAIDIEKAPLVIFATAFDEYAIKAFDFFAFDYLLKPFDNERFDLAVERALNELKSRKSISFEDKLSEFFQYIDGQEKSRLTRDETKLPIRHGSTIELVDQDQIKHIIASGYYVDIFTVERKYLLRESLTKLMSKLNSQFIRIHRSTIININYIRQLEYTAYGDIVVIMKYDERFKVSKSYKKNFQNKFDI</sequence>
<dbReference type="Proteomes" id="UP001203607">
    <property type="component" value="Unassembled WGS sequence"/>
</dbReference>
<accession>A0ABT0PW42</accession>
<comment type="caution">
    <text evidence="4">The sequence shown here is derived from an EMBL/GenBank/DDBJ whole genome shotgun (WGS) entry which is preliminary data.</text>
</comment>
<protein>
    <submittedName>
        <fullName evidence="4">Response regulator transcription factor</fullName>
    </submittedName>
</protein>
<evidence type="ECO:0000313" key="5">
    <source>
        <dbReference type="Proteomes" id="UP001203607"/>
    </source>
</evidence>
<keyword evidence="5" id="KW-1185">Reference proteome</keyword>
<dbReference type="PANTHER" id="PTHR37299">
    <property type="entry name" value="TRANSCRIPTIONAL REGULATOR-RELATED"/>
    <property type="match status" value="1"/>
</dbReference>
<dbReference type="SUPFAM" id="SSF52172">
    <property type="entry name" value="CheY-like"/>
    <property type="match status" value="1"/>
</dbReference>
<dbReference type="PROSITE" id="PS50110">
    <property type="entry name" value="RESPONSE_REGULATORY"/>
    <property type="match status" value="1"/>
</dbReference>
<dbReference type="InterPro" id="IPR046947">
    <property type="entry name" value="LytR-like"/>
</dbReference>